<gene>
    <name evidence="15" type="ORF">NCGR_LOCUS11116</name>
</gene>
<evidence type="ECO:0000256" key="5">
    <source>
        <dbReference type="ARBA" id="ARBA00022692"/>
    </source>
</evidence>
<feature type="binding site" evidence="13">
    <location>
        <position position="639"/>
    </location>
    <ligand>
        <name>ATP</name>
        <dbReference type="ChEBI" id="CHEBI:30616"/>
    </ligand>
</feature>
<feature type="binding site" evidence="13">
    <location>
        <position position="70"/>
    </location>
    <ligand>
        <name>ATP</name>
        <dbReference type="ChEBI" id="CHEBI:30616"/>
    </ligand>
</feature>
<comment type="subcellular location">
    <subcellularLocation>
        <location evidence="1">Cell membrane</location>
        <topology evidence="1">Single-pass membrane protein</topology>
    </subcellularLocation>
</comment>
<keyword evidence="3" id="KW-0723">Serine/threonine-protein kinase</keyword>
<dbReference type="Gene3D" id="1.10.510.10">
    <property type="entry name" value="Transferase(Phosphotransferase) domain 1"/>
    <property type="match status" value="3"/>
</dbReference>
<dbReference type="Proteomes" id="UP000604825">
    <property type="component" value="Unassembled WGS sequence"/>
</dbReference>
<evidence type="ECO:0000256" key="4">
    <source>
        <dbReference type="ARBA" id="ARBA00022679"/>
    </source>
</evidence>
<keyword evidence="10" id="KW-1133">Transmembrane helix</keyword>
<keyword evidence="2" id="KW-1003">Cell membrane</keyword>
<dbReference type="FunFam" id="1.10.510.10:FF:000468">
    <property type="entry name" value="PTI1-like tyrosine-protein kinase 3"/>
    <property type="match status" value="1"/>
</dbReference>
<evidence type="ECO:0000256" key="6">
    <source>
        <dbReference type="ARBA" id="ARBA00022729"/>
    </source>
</evidence>
<keyword evidence="8" id="KW-0418">Kinase</keyword>
<evidence type="ECO:0000256" key="9">
    <source>
        <dbReference type="ARBA" id="ARBA00022840"/>
    </source>
</evidence>
<dbReference type="PROSITE" id="PS50011">
    <property type="entry name" value="PROTEIN_KINASE_DOM"/>
    <property type="match status" value="3"/>
</dbReference>
<dbReference type="FunFam" id="1.10.510.10:FF:000474">
    <property type="entry name" value="Wall-associated receptor kinase 3"/>
    <property type="match status" value="1"/>
</dbReference>
<comment type="caution">
    <text evidence="15">The sequence shown here is derived from an EMBL/GenBank/DDBJ whole genome shotgun (WGS) entry which is preliminary data.</text>
</comment>
<sequence length="757" mass="85296">MDLPENKLADLIKDNEKAMWRPVNNHNITQFTQDDILRITKNHGTLIGKGGFGEVYQGVLDNGSLVAVKKYIQKNYNEGFAKELIVHSHINHKSVVRLLGYCAEENALMVVTEFISKGNLSELLHISRDPISLATRLSIAMECAEALNYMHSMYQPIIHGDIKPENILLDDELGAKLADFGISRLLSMDRTQYTKNVIGSIGYVDPEFILKGRINPKNDVCSFGVVLLELITRKRICENGICTDLTENFMKAFGKGKKVRDMLDSEIVNADRKILNKVGKLISDCLKMNFNERPDMKDVVQRLQMLTKSYYEQGKEKTTQWSLRGEQKINQDNITTSNSHSTLLYKVDCTQQKNDIPVLVFEFASKGSLDDILHGYNRTPLNLDVRLQIAAQTARGLAYMHSEITTTILHGDVRPDNILLSDDFVPKISGFGLSRLIAQDRQYTDEISGHTSYMDPVYMKTGLLTSKSDVFSFGIVLLELITRRKASSRDSTLFPKDFLDAYTNNEVIQVVDPEMAITENIELLYSITEIIAQCVNLDVDQRPEMTDVATHLYMLIRANHQSDQLLETQNINHDGNRIYTSNSTQNNSPILEKVNSVWVFKKEELKPILKNSNLIGKGAFADIYKGSIGGNDQPVAVKKPNSMGFLWIKEKTTDEINIQSRVIHENIPKLIGVCLEDDIPIMVFEFVSKGSLTDILHGSNMMPLNLDVRLQIAAQTAWGLAYMHSQITMKILHGDVRPDNILLSDDFVPKISGFGLS</sequence>
<dbReference type="InterPro" id="IPR011009">
    <property type="entry name" value="Kinase-like_dom_sf"/>
</dbReference>
<dbReference type="AlphaFoldDB" id="A0A811N616"/>
<evidence type="ECO:0000256" key="8">
    <source>
        <dbReference type="ARBA" id="ARBA00022777"/>
    </source>
</evidence>
<protein>
    <recommendedName>
        <fullName evidence="14">Protein kinase domain-containing protein</fullName>
    </recommendedName>
</protein>
<feature type="domain" description="Protein kinase" evidence="14">
    <location>
        <begin position="296"/>
        <end position="554"/>
    </location>
</feature>
<dbReference type="Gene3D" id="3.30.200.20">
    <property type="entry name" value="Phosphorylase Kinase, domain 1"/>
    <property type="match status" value="1"/>
</dbReference>
<evidence type="ECO:0000256" key="10">
    <source>
        <dbReference type="ARBA" id="ARBA00022989"/>
    </source>
</evidence>
<dbReference type="Pfam" id="PF00069">
    <property type="entry name" value="Pkinase"/>
    <property type="match status" value="1"/>
</dbReference>
<keyword evidence="6" id="KW-0732">Signal</keyword>
<dbReference type="GO" id="GO:0007166">
    <property type="term" value="P:cell surface receptor signaling pathway"/>
    <property type="evidence" value="ECO:0007669"/>
    <property type="project" value="InterPro"/>
</dbReference>
<evidence type="ECO:0000256" key="3">
    <source>
        <dbReference type="ARBA" id="ARBA00022527"/>
    </source>
</evidence>
<dbReference type="InterPro" id="IPR045274">
    <property type="entry name" value="WAK-like"/>
</dbReference>
<evidence type="ECO:0000256" key="11">
    <source>
        <dbReference type="ARBA" id="ARBA00023136"/>
    </source>
</evidence>
<evidence type="ECO:0000256" key="1">
    <source>
        <dbReference type="ARBA" id="ARBA00004162"/>
    </source>
</evidence>
<dbReference type="PROSITE" id="PS00109">
    <property type="entry name" value="PROTEIN_KINASE_TYR"/>
    <property type="match status" value="2"/>
</dbReference>
<keyword evidence="7 13" id="KW-0547">Nucleotide-binding</keyword>
<dbReference type="FunFam" id="3.30.200.20:FF:000337">
    <property type="entry name" value="Wall-associated receptor kinase 3"/>
    <property type="match status" value="1"/>
</dbReference>
<dbReference type="PANTHER" id="PTHR27005:SF363">
    <property type="entry name" value="OS07G0494300 PROTEIN"/>
    <property type="match status" value="1"/>
</dbReference>
<evidence type="ECO:0000313" key="16">
    <source>
        <dbReference type="Proteomes" id="UP000604825"/>
    </source>
</evidence>
<keyword evidence="9 13" id="KW-0067">ATP-binding</keyword>
<dbReference type="PROSITE" id="PS00107">
    <property type="entry name" value="PROTEIN_KINASE_ATP"/>
    <property type="match status" value="2"/>
</dbReference>
<dbReference type="PROSITE" id="PS00108">
    <property type="entry name" value="PROTEIN_KINASE_ST"/>
    <property type="match status" value="1"/>
</dbReference>
<evidence type="ECO:0000313" key="15">
    <source>
        <dbReference type="EMBL" id="CAD6216965.1"/>
    </source>
</evidence>
<dbReference type="SMART" id="SM00220">
    <property type="entry name" value="S_TKc"/>
    <property type="match status" value="1"/>
</dbReference>
<accession>A0A811N616</accession>
<evidence type="ECO:0000256" key="12">
    <source>
        <dbReference type="ARBA" id="ARBA00023157"/>
    </source>
</evidence>
<dbReference type="InterPro" id="IPR008271">
    <property type="entry name" value="Ser/Thr_kinase_AS"/>
</dbReference>
<feature type="domain" description="Protein kinase" evidence="14">
    <location>
        <begin position="609"/>
        <end position="757"/>
    </location>
</feature>
<keyword evidence="4" id="KW-0808">Transferase</keyword>
<proteinExistence type="predicted"/>
<dbReference type="InterPro" id="IPR000719">
    <property type="entry name" value="Prot_kinase_dom"/>
</dbReference>
<dbReference type="InterPro" id="IPR017441">
    <property type="entry name" value="Protein_kinase_ATP_BS"/>
</dbReference>
<reference evidence="15" key="1">
    <citation type="submission" date="2020-10" db="EMBL/GenBank/DDBJ databases">
        <authorList>
            <person name="Han B."/>
            <person name="Lu T."/>
            <person name="Zhao Q."/>
            <person name="Huang X."/>
            <person name="Zhao Y."/>
        </authorList>
    </citation>
    <scope>NUCLEOTIDE SEQUENCE</scope>
</reference>
<dbReference type="OrthoDB" id="543156at2759"/>
<dbReference type="GO" id="GO:0004674">
    <property type="term" value="F:protein serine/threonine kinase activity"/>
    <property type="evidence" value="ECO:0007669"/>
    <property type="project" value="UniProtKB-KW"/>
</dbReference>
<dbReference type="GO" id="GO:0005524">
    <property type="term" value="F:ATP binding"/>
    <property type="evidence" value="ECO:0007669"/>
    <property type="project" value="UniProtKB-UniRule"/>
</dbReference>
<organism evidence="15 16">
    <name type="scientific">Miscanthus lutarioriparius</name>
    <dbReference type="NCBI Taxonomy" id="422564"/>
    <lineage>
        <taxon>Eukaryota</taxon>
        <taxon>Viridiplantae</taxon>
        <taxon>Streptophyta</taxon>
        <taxon>Embryophyta</taxon>
        <taxon>Tracheophyta</taxon>
        <taxon>Spermatophyta</taxon>
        <taxon>Magnoliopsida</taxon>
        <taxon>Liliopsida</taxon>
        <taxon>Poales</taxon>
        <taxon>Poaceae</taxon>
        <taxon>PACMAD clade</taxon>
        <taxon>Panicoideae</taxon>
        <taxon>Andropogonodae</taxon>
        <taxon>Andropogoneae</taxon>
        <taxon>Saccharinae</taxon>
        <taxon>Miscanthus</taxon>
    </lineage>
</organism>
<dbReference type="InterPro" id="IPR008266">
    <property type="entry name" value="Tyr_kinase_AS"/>
</dbReference>
<dbReference type="GO" id="GO:0005886">
    <property type="term" value="C:plasma membrane"/>
    <property type="evidence" value="ECO:0007669"/>
    <property type="project" value="UniProtKB-SubCell"/>
</dbReference>
<evidence type="ECO:0000259" key="14">
    <source>
        <dbReference type="PROSITE" id="PS50011"/>
    </source>
</evidence>
<dbReference type="PANTHER" id="PTHR27005">
    <property type="entry name" value="WALL-ASSOCIATED RECEPTOR KINASE-LIKE 21"/>
    <property type="match status" value="1"/>
</dbReference>
<keyword evidence="5" id="KW-0812">Transmembrane</keyword>
<dbReference type="EMBL" id="CAJGYO010000003">
    <property type="protein sequence ID" value="CAD6216965.1"/>
    <property type="molecule type" value="Genomic_DNA"/>
</dbReference>
<evidence type="ECO:0000256" key="7">
    <source>
        <dbReference type="ARBA" id="ARBA00022741"/>
    </source>
</evidence>
<keyword evidence="11" id="KW-0472">Membrane</keyword>
<dbReference type="Pfam" id="PF07714">
    <property type="entry name" value="PK_Tyr_Ser-Thr"/>
    <property type="match status" value="2"/>
</dbReference>
<evidence type="ECO:0000256" key="2">
    <source>
        <dbReference type="ARBA" id="ARBA00022475"/>
    </source>
</evidence>
<keyword evidence="12" id="KW-1015">Disulfide bond</keyword>
<name>A0A811N616_9POAL</name>
<feature type="domain" description="Protein kinase" evidence="14">
    <location>
        <begin position="41"/>
        <end position="306"/>
    </location>
</feature>
<keyword evidence="16" id="KW-1185">Reference proteome</keyword>
<dbReference type="SUPFAM" id="SSF56112">
    <property type="entry name" value="Protein kinase-like (PK-like)"/>
    <property type="match status" value="3"/>
</dbReference>
<evidence type="ECO:0000256" key="13">
    <source>
        <dbReference type="PROSITE-ProRule" id="PRU10141"/>
    </source>
</evidence>
<dbReference type="InterPro" id="IPR001245">
    <property type="entry name" value="Ser-Thr/Tyr_kinase_cat_dom"/>
</dbReference>